<dbReference type="Gene3D" id="2.40.50.100">
    <property type="match status" value="1"/>
</dbReference>
<protein>
    <submittedName>
        <fullName evidence="3">Acetyl-CoA carboxylase biotin carboxyl carrier protein/biotin carboxyl carrier protein</fullName>
    </submittedName>
</protein>
<dbReference type="PANTHER" id="PTHR45266">
    <property type="entry name" value="OXALOACETATE DECARBOXYLASE ALPHA CHAIN"/>
    <property type="match status" value="1"/>
</dbReference>
<keyword evidence="4" id="KW-1185">Reference proteome</keyword>
<sequence length="71" mass="7605">MEAKSEITGRVLEVVASPGQQLAEDDPIVVLESMKMEIAVTAPRAGTLREIKVGVDDLVEEDQVVALMDPA</sequence>
<dbReference type="InterPro" id="IPR011053">
    <property type="entry name" value="Single_hybrid_motif"/>
</dbReference>
<keyword evidence="1" id="KW-0092">Biotin</keyword>
<gene>
    <name evidence="3" type="ORF">SAMN05216258_103411</name>
</gene>
<dbReference type="PROSITE" id="PS50968">
    <property type="entry name" value="BIOTINYL_LIPOYL"/>
    <property type="match status" value="1"/>
</dbReference>
<evidence type="ECO:0000313" key="4">
    <source>
        <dbReference type="Proteomes" id="UP000199377"/>
    </source>
</evidence>
<name>A0A1I3EJG8_9RHOB</name>
<dbReference type="Pfam" id="PF00364">
    <property type="entry name" value="Biotin_lipoyl"/>
    <property type="match status" value="1"/>
</dbReference>
<evidence type="ECO:0000256" key="1">
    <source>
        <dbReference type="ARBA" id="ARBA00023267"/>
    </source>
</evidence>
<dbReference type="InterPro" id="IPR000089">
    <property type="entry name" value="Biotin_lipoyl"/>
</dbReference>
<feature type="domain" description="Lipoyl-binding" evidence="2">
    <location>
        <begin position="1"/>
        <end position="69"/>
    </location>
</feature>
<accession>A0A1I3EJG8</accession>
<dbReference type="PANTHER" id="PTHR45266:SF3">
    <property type="entry name" value="OXALOACETATE DECARBOXYLASE ALPHA CHAIN"/>
    <property type="match status" value="1"/>
</dbReference>
<dbReference type="EMBL" id="FOQH01000003">
    <property type="protein sequence ID" value="SFH98980.1"/>
    <property type="molecule type" value="Genomic_DNA"/>
</dbReference>
<organism evidence="3 4">
    <name type="scientific">Albimonas pacifica</name>
    <dbReference type="NCBI Taxonomy" id="1114924"/>
    <lineage>
        <taxon>Bacteria</taxon>
        <taxon>Pseudomonadati</taxon>
        <taxon>Pseudomonadota</taxon>
        <taxon>Alphaproteobacteria</taxon>
        <taxon>Rhodobacterales</taxon>
        <taxon>Paracoccaceae</taxon>
        <taxon>Albimonas</taxon>
    </lineage>
</organism>
<evidence type="ECO:0000313" key="3">
    <source>
        <dbReference type="EMBL" id="SFH98980.1"/>
    </source>
</evidence>
<dbReference type="CDD" id="cd06850">
    <property type="entry name" value="biotinyl_domain"/>
    <property type="match status" value="1"/>
</dbReference>
<proteinExistence type="predicted"/>
<dbReference type="AlphaFoldDB" id="A0A1I3EJG8"/>
<dbReference type="RefSeq" id="WP_092859180.1">
    <property type="nucleotide sequence ID" value="NZ_FOQH01000003.1"/>
</dbReference>
<dbReference type="STRING" id="1114924.SAMN05216258_103411"/>
<reference evidence="3 4" key="1">
    <citation type="submission" date="2016-10" db="EMBL/GenBank/DDBJ databases">
        <authorList>
            <person name="de Groot N.N."/>
        </authorList>
    </citation>
    <scope>NUCLEOTIDE SEQUENCE [LARGE SCALE GENOMIC DNA]</scope>
    <source>
        <strain evidence="3 4">CGMCC 1.11030</strain>
    </source>
</reference>
<dbReference type="SUPFAM" id="SSF51230">
    <property type="entry name" value="Single hybrid motif"/>
    <property type="match status" value="1"/>
</dbReference>
<evidence type="ECO:0000259" key="2">
    <source>
        <dbReference type="PROSITE" id="PS50968"/>
    </source>
</evidence>
<dbReference type="InterPro" id="IPR050709">
    <property type="entry name" value="Biotin_Carboxyl_Carrier/Decarb"/>
</dbReference>
<dbReference type="Proteomes" id="UP000199377">
    <property type="component" value="Unassembled WGS sequence"/>
</dbReference>
<dbReference type="OrthoDB" id="163546at2"/>